<evidence type="ECO:0000313" key="3">
    <source>
        <dbReference type="EMBL" id="KQL21892.1"/>
    </source>
</evidence>
<accession>A0A0Q3SQU2</accession>
<sequence>MCRVLKLPKSTYYQAAHKMPSAYQIENEEITKRIREIHKASKGRYGAPKIHYLLRKEGFQVSIKRVQRLMKQAGVRSIIVKKYRPSSFQGHIEERENRLEQDFQTTSINEKWVADITYIHTHKDGWCYLASVLDLHSKKIVGYNFARQMTVELVTQALDNAIQNQDPNEGVILHTDLGTQYTSEAFQKQLKQHGFIQSFSRKGCPYDNACMESFHATLKKEEVYRNRYLDFETAKVALFTYIESWYNRKRIHGAINYLTPDEVETLCRAA</sequence>
<dbReference type="InterPro" id="IPR050900">
    <property type="entry name" value="Transposase_IS3/IS150/IS904"/>
</dbReference>
<reference evidence="3 4" key="1">
    <citation type="submission" date="2015-09" db="EMBL/GenBank/DDBJ databases">
        <title>Genome sequencing project for genomic taxonomy and phylogenomics of Bacillus-like bacteria.</title>
        <authorList>
            <person name="Liu B."/>
            <person name="Wang J."/>
            <person name="Zhu Y."/>
            <person name="Liu G."/>
            <person name="Chen Q."/>
            <person name="Chen Z."/>
            <person name="Lan J."/>
            <person name="Che J."/>
            <person name="Ge C."/>
            <person name="Shi H."/>
            <person name="Pan Z."/>
            <person name="Liu X."/>
        </authorList>
    </citation>
    <scope>NUCLEOTIDE SEQUENCE [LARGE SCALE GENOMIC DNA]</scope>
    <source>
        <strain evidence="3 4">FJAT-18043</strain>
    </source>
</reference>
<dbReference type="InterPro" id="IPR012337">
    <property type="entry name" value="RNaseH-like_sf"/>
</dbReference>
<proteinExistence type="predicted"/>
<dbReference type="InterPro" id="IPR025948">
    <property type="entry name" value="HTH-like_dom"/>
</dbReference>
<dbReference type="GO" id="GO:0015074">
    <property type="term" value="P:DNA integration"/>
    <property type="evidence" value="ECO:0007669"/>
    <property type="project" value="InterPro"/>
</dbReference>
<comment type="caution">
    <text evidence="3">The sequence shown here is derived from an EMBL/GenBank/DDBJ whole genome shotgun (WGS) entry which is preliminary data.</text>
</comment>
<dbReference type="NCBIfam" id="NF033516">
    <property type="entry name" value="transpos_IS3"/>
    <property type="match status" value="1"/>
</dbReference>
<organism evidence="3 4">
    <name type="scientific">Cytobacillus solani</name>
    <dbReference type="NCBI Taxonomy" id="1637975"/>
    <lineage>
        <taxon>Bacteria</taxon>
        <taxon>Bacillati</taxon>
        <taxon>Bacillota</taxon>
        <taxon>Bacilli</taxon>
        <taxon>Bacillales</taxon>
        <taxon>Bacillaceae</taxon>
        <taxon>Cytobacillus</taxon>
    </lineage>
</organism>
<dbReference type="EMBL" id="LJIX01000006">
    <property type="protein sequence ID" value="KQL21892.1"/>
    <property type="molecule type" value="Genomic_DNA"/>
</dbReference>
<dbReference type="InterPro" id="IPR001584">
    <property type="entry name" value="Integrase_cat-core"/>
</dbReference>
<name>A0A0Q3SQU2_9BACI</name>
<dbReference type="Pfam" id="PF00665">
    <property type="entry name" value="rve"/>
    <property type="match status" value="1"/>
</dbReference>
<feature type="domain" description="Integrase catalytic" evidence="2">
    <location>
        <begin position="103"/>
        <end position="268"/>
    </location>
</feature>
<dbReference type="PROSITE" id="PS50994">
    <property type="entry name" value="INTEGRASE"/>
    <property type="match status" value="1"/>
</dbReference>
<dbReference type="Pfam" id="PF13276">
    <property type="entry name" value="HTH_21"/>
    <property type="match status" value="1"/>
</dbReference>
<dbReference type="InterPro" id="IPR048020">
    <property type="entry name" value="Transpos_IS3"/>
</dbReference>
<gene>
    <name evidence="3" type="ORF">AN957_12005</name>
</gene>
<evidence type="ECO:0000256" key="1">
    <source>
        <dbReference type="ARBA" id="ARBA00002286"/>
    </source>
</evidence>
<dbReference type="GO" id="GO:0003676">
    <property type="term" value="F:nucleic acid binding"/>
    <property type="evidence" value="ECO:0007669"/>
    <property type="project" value="InterPro"/>
</dbReference>
<dbReference type="Gene3D" id="3.30.420.10">
    <property type="entry name" value="Ribonuclease H-like superfamily/Ribonuclease H"/>
    <property type="match status" value="1"/>
</dbReference>
<dbReference type="STRING" id="1637975.AN957_12005"/>
<dbReference type="Pfam" id="PF13333">
    <property type="entry name" value="rve_2"/>
    <property type="match status" value="1"/>
</dbReference>
<dbReference type="PATRIC" id="fig|1637975.4.peg.2211"/>
<dbReference type="InterPro" id="IPR036397">
    <property type="entry name" value="RNaseH_sf"/>
</dbReference>
<dbReference type="PANTHER" id="PTHR46889">
    <property type="entry name" value="TRANSPOSASE INSF FOR INSERTION SEQUENCE IS3B-RELATED"/>
    <property type="match status" value="1"/>
</dbReference>
<evidence type="ECO:0000259" key="2">
    <source>
        <dbReference type="PROSITE" id="PS50994"/>
    </source>
</evidence>
<comment type="function">
    <text evidence="1">Involved in the transposition of the insertion sequence.</text>
</comment>
<dbReference type="Proteomes" id="UP000050996">
    <property type="component" value="Unassembled WGS sequence"/>
</dbReference>
<dbReference type="SUPFAM" id="SSF53098">
    <property type="entry name" value="Ribonuclease H-like"/>
    <property type="match status" value="1"/>
</dbReference>
<dbReference type="AlphaFoldDB" id="A0A0Q3SQU2"/>
<keyword evidence="4" id="KW-1185">Reference proteome</keyword>
<protein>
    <submittedName>
        <fullName evidence="3">Integrase</fullName>
    </submittedName>
</protein>
<dbReference type="PANTHER" id="PTHR46889:SF4">
    <property type="entry name" value="TRANSPOSASE INSO FOR INSERTION SEQUENCE ELEMENT IS911B-RELATED"/>
    <property type="match status" value="1"/>
</dbReference>
<evidence type="ECO:0000313" key="4">
    <source>
        <dbReference type="Proteomes" id="UP000050996"/>
    </source>
</evidence>